<evidence type="ECO:0008006" key="5">
    <source>
        <dbReference type="Google" id="ProtNLM"/>
    </source>
</evidence>
<keyword evidence="4" id="KW-1185">Reference proteome</keyword>
<protein>
    <recommendedName>
        <fullName evidence="5">Cell division protein FtsL</fullName>
    </recommendedName>
</protein>
<accession>A0A1G6YYC3</accession>
<feature type="compositionally biased region" description="Basic and acidic residues" evidence="2">
    <location>
        <begin position="94"/>
        <end position="105"/>
    </location>
</feature>
<feature type="region of interest" description="Disordered" evidence="2">
    <location>
        <begin position="94"/>
        <end position="131"/>
    </location>
</feature>
<sequence>MMALLTRGGGAVLWAVLALAVATGLFLLKYEVQALETELAEIQRTNERHREAIHVLRADWSYMNQPGRLEGLVTRHLDLVPVVPGRVATLDALPYRRDETAKTRDGAPSAQPPRVMNPGDADAFPVPGRKPTVMAEMGVR</sequence>
<keyword evidence="1" id="KW-0175">Coiled coil</keyword>
<evidence type="ECO:0000313" key="3">
    <source>
        <dbReference type="EMBL" id="SDD95370.1"/>
    </source>
</evidence>
<organism evidence="3 4">
    <name type="scientific">Rhodospira trueperi</name>
    <dbReference type="NCBI Taxonomy" id="69960"/>
    <lineage>
        <taxon>Bacteria</taxon>
        <taxon>Pseudomonadati</taxon>
        <taxon>Pseudomonadota</taxon>
        <taxon>Alphaproteobacteria</taxon>
        <taxon>Rhodospirillales</taxon>
        <taxon>Rhodospirillaceae</taxon>
        <taxon>Rhodospira</taxon>
    </lineage>
</organism>
<evidence type="ECO:0000256" key="2">
    <source>
        <dbReference type="SAM" id="MobiDB-lite"/>
    </source>
</evidence>
<proteinExistence type="predicted"/>
<dbReference type="AlphaFoldDB" id="A0A1G6YYC3"/>
<dbReference type="EMBL" id="FNAP01000002">
    <property type="protein sequence ID" value="SDD95370.1"/>
    <property type="molecule type" value="Genomic_DNA"/>
</dbReference>
<dbReference type="RefSeq" id="WP_092782619.1">
    <property type="nucleotide sequence ID" value="NZ_FNAP01000002.1"/>
</dbReference>
<gene>
    <name evidence="3" type="ORF">SAMN05421720_102176</name>
</gene>
<dbReference type="Proteomes" id="UP000199412">
    <property type="component" value="Unassembled WGS sequence"/>
</dbReference>
<dbReference type="OrthoDB" id="7165680at2"/>
<reference evidence="3 4" key="1">
    <citation type="submission" date="2016-10" db="EMBL/GenBank/DDBJ databases">
        <authorList>
            <person name="de Groot N.N."/>
        </authorList>
    </citation>
    <scope>NUCLEOTIDE SEQUENCE [LARGE SCALE GENOMIC DNA]</scope>
    <source>
        <strain evidence="3 4">ATCC 700224</strain>
    </source>
</reference>
<name>A0A1G6YYC3_9PROT</name>
<feature type="coiled-coil region" evidence="1">
    <location>
        <begin position="32"/>
        <end position="59"/>
    </location>
</feature>
<dbReference type="STRING" id="69960.SAMN05421720_102176"/>
<evidence type="ECO:0000313" key="4">
    <source>
        <dbReference type="Proteomes" id="UP000199412"/>
    </source>
</evidence>
<evidence type="ECO:0000256" key="1">
    <source>
        <dbReference type="SAM" id="Coils"/>
    </source>
</evidence>